<comment type="caution">
    <text evidence="2">The sequence shown here is derived from an EMBL/GenBank/DDBJ whole genome shotgun (WGS) entry which is preliminary data.</text>
</comment>
<reference evidence="2 3" key="1">
    <citation type="submission" date="2021-07" db="EMBL/GenBank/DDBJ databases">
        <authorList>
            <person name="Palmer J.M."/>
        </authorList>
    </citation>
    <scope>NUCLEOTIDE SEQUENCE [LARGE SCALE GENOMIC DNA]</scope>
    <source>
        <strain evidence="2 3">AT_MEX2019</strain>
        <tissue evidence="2">Muscle</tissue>
    </source>
</reference>
<evidence type="ECO:0000313" key="2">
    <source>
        <dbReference type="EMBL" id="MED6242664.1"/>
    </source>
</evidence>
<accession>A0ABU7AZB8</accession>
<gene>
    <name evidence="2" type="ORF">ATANTOWER_007994</name>
</gene>
<evidence type="ECO:0000313" key="3">
    <source>
        <dbReference type="Proteomes" id="UP001345963"/>
    </source>
</evidence>
<keyword evidence="3" id="KW-1185">Reference proteome</keyword>
<dbReference type="Proteomes" id="UP001345963">
    <property type="component" value="Unassembled WGS sequence"/>
</dbReference>
<proteinExistence type="predicted"/>
<feature type="compositionally biased region" description="Polar residues" evidence="1">
    <location>
        <begin position="15"/>
        <end position="25"/>
    </location>
</feature>
<evidence type="ECO:0000256" key="1">
    <source>
        <dbReference type="SAM" id="MobiDB-lite"/>
    </source>
</evidence>
<name>A0ABU7AZB8_9TELE</name>
<feature type="region of interest" description="Disordered" evidence="1">
    <location>
        <begin position="1"/>
        <end position="25"/>
    </location>
</feature>
<protein>
    <submittedName>
        <fullName evidence="2">Uncharacterized protein</fullName>
    </submittedName>
</protein>
<organism evidence="2 3">
    <name type="scientific">Ataeniobius toweri</name>
    <dbReference type="NCBI Taxonomy" id="208326"/>
    <lineage>
        <taxon>Eukaryota</taxon>
        <taxon>Metazoa</taxon>
        <taxon>Chordata</taxon>
        <taxon>Craniata</taxon>
        <taxon>Vertebrata</taxon>
        <taxon>Euteleostomi</taxon>
        <taxon>Actinopterygii</taxon>
        <taxon>Neopterygii</taxon>
        <taxon>Teleostei</taxon>
        <taxon>Neoteleostei</taxon>
        <taxon>Acanthomorphata</taxon>
        <taxon>Ovalentaria</taxon>
        <taxon>Atherinomorphae</taxon>
        <taxon>Cyprinodontiformes</taxon>
        <taxon>Goodeidae</taxon>
        <taxon>Ataeniobius</taxon>
    </lineage>
</organism>
<sequence>MGEGTTGTPLHKGSEAQSVGAVQTPHQTEESIRVYVCVCVCDPHTQMHQTPFNSFAPTSAKNPTRLLHRVVNTLIWLIITSTRHTEVFMSVERFMTEREHRAEKVTIFRTERLSHIYKDLQHV</sequence>
<dbReference type="EMBL" id="JAHUTI010031447">
    <property type="protein sequence ID" value="MED6242664.1"/>
    <property type="molecule type" value="Genomic_DNA"/>
</dbReference>